<comment type="caution">
    <text evidence="3">The sequence shown here is derived from an EMBL/GenBank/DDBJ whole genome shotgun (WGS) entry which is preliminary data.</text>
</comment>
<dbReference type="SMART" id="SM00327">
    <property type="entry name" value="VWA"/>
    <property type="match status" value="1"/>
</dbReference>
<dbReference type="InterPro" id="IPR002035">
    <property type="entry name" value="VWF_A"/>
</dbReference>
<dbReference type="Proteomes" id="UP001597492">
    <property type="component" value="Unassembled WGS sequence"/>
</dbReference>
<feature type="transmembrane region" description="Helical" evidence="1">
    <location>
        <begin position="6"/>
        <end position="28"/>
    </location>
</feature>
<dbReference type="Gene3D" id="3.40.50.410">
    <property type="entry name" value="von Willebrand factor, type A domain"/>
    <property type="match status" value="1"/>
</dbReference>
<sequence length="346" mass="37470">MTFNPMLPVWLLVAFGLLLVGYVMFALVRAEGRARLMWVGRLVLVLALVGAIARPGVGSVAANVANDAVDVVFVVDTSPSIAAEDWDGGEMRLDAVKDDIAELAAAHPGARYALITFGRTAVQRLPFTNDATALQESVNQLAPDDAYYAMGSSPFAAADLLEEVLQGAADADTKGERARLVYYLGDGEDTGGDRPLDFSDSATLIQGGSVLGYGTEAGGRMRAYDEYGRDYGDYIYDTRTYEDGISVIDEGNLDDIAQQLRVRYQHRDANADLEPATVDVARGVMSSDAANRMTFPIYWAFAAVAVAWLLFEAFVLTRSGRQLRDAIEDQDARDDARRAAEEARNG</sequence>
<protein>
    <submittedName>
        <fullName evidence="3">VWA domain-containing protein</fullName>
    </submittedName>
</protein>
<evidence type="ECO:0000256" key="1">
    <source>
        <dbReference type="SAM" id="Phobius"/>
    </source>
</evidence>
<feature type="domain" description="VWFA" evidence="2">
    <location>
        <begin position="70"/>
        <end position="260"/>
    </location>
</feature>
<dbReference type="InterPro" id="IPR036465">
    <property type="entry name" value="vWFA_dom_sf"/>
</dbReference>
<feature type="transmembrane region" description="Helical" evidence="1">
    <location>
        <begin position="297"/>
        <end position="316"/>
    </location>
</feature>
<name>A0ABW5V1J0_9MICO</name>
<dbReference type="RefSeq" id="WP_019617718.1">
    <property type="nucleotide sequence ID" value="NZ_JBHUNE010000006.1"/>
</dbReference>
<dbReference type="PROSITE" id="PS50234">
    <property type="entry name" value="VWFA"/>
    <property type="match status" value="1"/>
</dbReference>
<dbReference type="SUPFAM" id="SSF53300">
    <property type="entry name" value="vWA-like"/>
    <property type="match status" value="1"/>
</dbReference>
<reference evidence="4" key="1">
    <citation type="journal article" date="2019" name="Int. J. Syst. Evol. Microbiol.">
        <title>The Global Catalogue of Microorganisms (GCM) 10K type strain sequencing project: providing services to taxonomists for standard genome sequencing and annotation.</title>
        <authorList>
            <consortium name="The Broad Institute Genomics Platform"/>
            <consortium name="The Broad Institute Genome Sequencing Center for Infectious Disease"/>
            <person name="Wu L."/>
            <person name="Ma J."/>
        </authorList>
    </citation>
    <scope>NUCLEOTIDE SEQUENCE [LARGE SCALE GENOMIC DNA]</scope>
    <source>
        <strain evidence="4">TISTR 1514</strain>
    </source>
</reference>
<keyword evidence="1" id="KW-0812">Transmembrane</keyword>
<keyword evidence="1" id="KW-0472">Membrane</keyword>
<evidence type="ECO:0000313" key="4">
    <source>
        <dbReference type="Proteomes" id="UP001597492"/>
    </source>
</evidence>
<organism evidence="3 4">
    <name type="scientific">Gulosibacter faecalis</name>
    <dbReference type="NCBI Taxonomy" id="272240"/>
    <lineage>
        <taxon>Bacteria</taxon>
        <taxon>Bacillati</taxon>
        <taxon>Actinomycetota</taxon>
        <taxon>Actinomycetes</taxon>
        <taxon>Micrococcales</taxon>
        <taxon>Microbacteriaceae</taxon>
        <taxon>Gulosibacter</taxon>
    </lineage>
</organism>
<accession>A0ABW5V1J0</accession>
<dbReference type="Pfam" id="PF13519">
    <property type="entry name" value="VWA_2"/>
    <property type="match status" value="1"/>
</dbReference>
<keyword evidence="1" id="KW-1133">Transmembrane helix</keyword>
<evidence type="ECO:0000259" key="2">
    <source>
        <dbReference type="PROSITE" id="PS50234"/>
    </source>
</evidence>
<gene>
    <name evidence="3" type="ORF">ACFSW7_09125</name>
</gene>
<proteinExistence type="predicted"/>
<dbReference type="EMBL" id="JBHUNE010000006">
    <property type="protein sequence ID" value="MFD2758539.1"/>
    <property type="molecule type" value="Genomic_DNA"/>
</dbReference>
<evidence type="ECO:0000313" key="3">
    <source>
        <dbReference type="EMBL" id="MFD2758539.1"/>
    </source>
</evidence>
<keyword evidence="4" id="KW-1185">Reference proteome</keyword>